<name>A0A9D1FLE6_9FIRM</name>
<reference evidence="4" key="1">
    <citation type="submission" date="2020-10" db="EMBL/GenBank/DDBJ databases">
        <authorList>
            <person name="Gilroy R."/>
        </authorList>
    </citation>
    <scope>NUCLEOTIDE SEQUENCE</scope>
    <source>
        <strain evidence="4">CHK199-13235</strain>
    </source>
</reference>
<dbReference type="PANTHER" id="PTHR45138">
    <property type="entry name" value="REGULATORY COMPONENTS OF SENSORY TRANSDUCTION SYSTEM"/>
    <property type="match status" value="1"/>
</dbReference>
<dbReference type="NCBIfam" id="TIGR00254">
    <property type="entry name" value="GGDEF"/>
    <property type="match status" value="1"/>
</dbReference>
<accession>A0A9D1FLE6</accession>
<gene>
    <name evidence="4" type="ORF">IAB51_00725</name>
</gene>
<evidence type="ECO:0000313" key="4">
    <source>
        <dbReference type="EMBL" id="HIS75310.1"/>
    </source>
</evidence>
<dbReference type="Proteomes" id="UP000824002">
    <property type="component" value="Unassembled WGS sequence"/>
</dbReference>
<dbReference type="GO" id="GO:0052621">
    <property type="term" value="F:diguanylate cyclase activity"/>
    <property type="evidence" value="ECO:0007669"/>
    <property type="project" value="TreeGrafter"/>
</dbReference>
<feature type="transmembrane region" description="Helical" evidence="1">
    <location>
        <begin position="91"/>
        <end position="107"/>
    </location>
</feature>
<feature type="transmembrane region" description="Helical" evidence="1">
    <location>
        <begin position="26"/>
        <end position="49"/>
    </location>
</feature>
<dbReference type="Gene3D" id="3.30.450.20">
    <property type="entry name" value="PAS domain"/>
    <property type="match status" value="1"/>
</dbReference>
<dbReference type="CDD" id="cd01949">
    <property type="entry name" value="GGDEF"/>
    <property type="match status" value="1"/>
</dbReference>
<proteinExistence type="predicted"/>
<dbReference type="AlphaFoldDB" id="A0A9D1FLE6"/>
<keyword evidence="1" id="KW-0812">Transmembrane</keyword>
<dbReference type="InterPro" id="IPR043128">
    <property type="entry name" value="Rev_trsase/Diguanyl_cyclase"/>
</dbReference>
<dbReference type="PROSITE" id="PS50887">
    <property type="entry name" value="GGDEF"/>
    <property type="match status" value="1"/>
</dbReference>
<dbReference type="EMBL" id="DVJP01000010">
    <property type="protein sequence ID" value="HIS75310.1"/>
    <property type="molecule type" value="Genomic_DNA"/>
</dbReference>
<dbReference type="PANTHER" id="PTHR45138:SF9">
    <property type="entry name" value="DIGUANYLATE CYCLASE DGCM-RELATED"/>
    <property type="match status" value="1"/>
</dbReference>
<feature type="domain" description="GGDEF" evidence="3">
    <location>
        <begin position="373"/>
        <end position="504"/>
    </location>
</feature>
<feature type="transmembrane region" description="Helical" evidence="1">
    <location>
        <begin position="119"/>
        <end position="136"/>
    </location>
</feature>
<keyword evidence="1" id="KW-0472">Membrane</keyword>
<dbReference type="SUPFAM" id="SSF55073">
    <property type="entry name" value="Nucleotide cyclase"/>
    <property type="match status" value="1"/>
</dbReference>
<comment type="caution">
    <text evidence="4">The sequence shown here is derived from an EMBL/GenBank/DDBJ whole genome shotgun (WGS) entry which is preliminary data.</text>
</comment>
<dbReference type="Gene3D" id="3.30.70.270">
    <property type="match status" value="1"/>
</dbReference>
<evidence type="ECO:0000259" key="3">
    <source>
        <dbReference type="PROSITE" id="PS50887"/>
    </source>
</evidence>
<evidence type="ECO:0000259" key="2">
    <source>
        <dbReference type="PROSITE" id="PS50113"/>
    </source>
</evidence>
<dbReference type="InterPro" id="IPR035965">
    <property type="entry name" value="PAS-like_dom_sf"/>
</dbReference>
<dbReference type="InterPro" id="IPR000160">
    <property type="entry name" value="GGDEF_dom"/>
</dbReference>
<dbReference type="InterPro" id="IPR000700">
    <property type="entry name" value="PAS-assoc_C"/>
</dbReference>
<dbReference type="PROSITE" id="PS50113">
    <property type="entry name" value="PAC"/>
    <property type="match status" value="1"/>
</dbReference>
<dbReference type="InterPro" id="IPR029787">
    <property type="entry name" value="Nucleotide_cyclase"/>
</dbReference>
<sequence>MMIKFNIKKDLLNTNFVEKSVSINRIVLRAAAVFTVIVELINMARVLLLSNSGLGTLNNRIYFSFYLVYFITSAAFLLIDFCLKLSSRIRYYIYLISAGVILLWHTLFNMYDIHRSDAVGNFTIITAMAVFCSLFVMKPGYALAAMGGSYILFVLFLGMNFSSGEVINFTITASLCLLVYFVRYKHLYIELTQAKLLNDIRQELSETQRNFRLSIEQYELIRERDNYVTFEWDVNADRIRFSEEWNEWFNEPKDIPHFKKFIREIKTVKPEQKEILLKCLEGIKNGIPFQKTELQLPLKTGEKAWFELRVITQTNDQNKPVFGIGMLSDITDQKEKIFQLEQEIQIDLFTGLLNKAAIEHYGERTLAKLQKGEILAALILDMDDFKDINDRFGHPAGDYVLKEVADIIQRKAPVGAKVGRIGGDEFMVLLLTDSLTPLRDYAGELIQEVSRIRWKGKDVGVSCSIGISAEDSSQRTYPELYKAADDALYQAKRRGKNQAWCQGKHCQEKIYLDKK</sequence>
<evidence type="ECO:0000313" key="5">
    <source>
        <dbReference type="Proteomes" id="UP000824002"/>
    </source>
</evidence>
<evidence type="ECO:0000256" key="1">
    <source>
        <dbReference type="SAM" id="Phobius"/>
    </source>
</evidence>
<feature type="domain" description="PAC" evidence="2">
    <location>
        <begin position="290"/>
        <end position="342"/>
    </location>
</feature>
<dbReference type="SUPFAM" id="SSF55785">
    <property type="entry name" value="PYP-like sensor domain (PAS domain)"/>
    <property type="match status" value="1"/>
</dbReference>
<protein>
    <submittedName>
        <fullName evidence="4">GGDEF domain-containing protein</fullName>
    </submittedName>
</protein>
<dbReference type="InterPro" id="IPR050469">
    <property type="entry name" value="Diguanylate_Cyclase"/>
</dbReference>
<reference evidence="4" key="2">
    <citation type="journal article" date="2021" name="PeerJ">
        <title>Extensive microbial diversity within the chicken gut microbiome revealed by metagenomics and culture.</title>
        <authorList>
            <person name="Gilroy R."/>
            <person name="Ravi A."/>
            <person name="Getino M."/>
            <person name="Pursley I."/>
            <person name="Horton D.L."/>
            <person name="Alikhan N.F."/>
            <person name="Baker D."/>
            <person name="Gharbi K."/>
            <person name="Hall N."/>
            <person name="Watson M."/>
            <person name="Adriaenssens E.M."/>
            <person name="Foster-Nyarko E."/>
            <person name="Jarju S."/>
            <person name="Secka A."/>
            <person name="Antonio M."/>
            <person name="Oren A."/>
            <person name="Chaudhuri R.R."/>
            <person name="La Ragione R."/>
            <person name="Hildebrand F."/>
            <person name="Pallen M.J."/>
        </authorList>
    </citation>
    <scope>NUCLEOTIDE SEQUENCE</scope>
    <source>
        <strain evidence="4">CHK199-13235</strain>
    </source>
</reference>
<organism evidence="4 5">
    <name type="scientific">Candidatus Merdivicinus excrementipullorum</name>
    <dbReference type="NCBI Taxonomy" id="2840867"/>
    <lineage>
        <taxon>Bacteria</taxon>
        <taxon>Bacillati</taxon>
        <taxon>Bacillota</taxon>
        <taxon>Clostridia</taxon>
        <taxon>Eubacteriales</taxon>
        <taxon>Oscillospiraceae</taxon>
        <taxon>Oscillospiraceae incertae sedis</taxon>
        <taxon>Candidatus Merdivicinus</taxon>
    </lineage>
</organism>
<dbReference type="SMART" id="SM00267">
    <property type="entry name" value="GGDEF"/>
    <property type="match status" value="1"/>
</dbReference>
<keyword evidence="1" id="KW-1133">Transmembrane helix</keyword>
<feature type="transmembrane region" description="Helical" evidence="1">
    <location>
        <begin position="61"/>
        <end position="79"/>
    </location>
</feature>
<dbReference type="Pfam" id="PF00990">
    <property type="entry name" value="GGDEF"/>
    <property type="match status" value="1"/>
</dbReference>